<dbReference type="RefSeq" id="XP_012302475.1">
    <property type="nucleotide sequence ID" value="XM_012447052.2"/>
</dbReference>
<dbReference type="InterPro" id="IPR018048">
    <property type="entry name" value="Chemokine_CXC_CS"/>
</dbReference>
<evidence type="ECO:0000313" key="12">
    <source>
        <dbReference type="Ensembl" id="ENSANAP00000008808.1"/>
    </source>
</evidence>
<dbReference type="GeneID" id="105713353"/>
<keyword evidence="9" id="KW-0395">Inflammatory response</keyword>
<dbReference type="GO" id="GO:0042981">
    <property type="term" value="P:regulation of apoptotic process"/>
    <property type="evidence" value="ECO:0007669"/>
    <property type="project" value="Ensembl"/>
</dbReference>
<dbReference type="AlphaFoldDB" id="A0A2K5CJC0"/>
<dbReference type="FunFam" id="2.40.50.40:FF:000004">
    <property type="entry name" value="C-X-C motif chemokine"/>
    <property type="match status" value="1"/>
</dbReference>
<dbReference type="CTD" id="3627"/>
<dbReference type="Gene3D" id="2.40.50.40">
    <property type="match status" value="1"/>
</dbReference>
<dbReference type="GO" id="GO:0042056">
    <property type="term" value="F:chemoattractant activity"/>
    <property type="evidence" value="ECO:0007669"/>
    <property type="project" value="Ensembl"/>
</dbReference>
<dbReference type="GO" id="GO:1901740">
    <property type="term" value="P:negative regulation of myoblast fusion"/>
    <property type="evidence" value="ECO:0007669"/>
    <property type="project" value="Ensembl"/>
</dbReference>
<keyword evidence="4 10" id="KW-0202">Cytokine</keyword>
<dbReference type="GO" id="GO:0048248">
    <property type="term" value="F:CXCR3 chemokine receptor binding"/>
    <property type="evidence" value="ECO:0007669"/>
    <property type="project" value="Ensembl"/>
</dbReference>
<evidence type="ECO:0000256" key="8">
    <source>
        <dbReference type="ARBA" id="ARBA00023157"/>
    </source>
</evidence>
<dbReference type="GO" id="GO:0005615">
    <property type="term" value="C:extracellular space"/>
    <property type="evidence" value="ECO:0007669"/>
    <property type="project" value="UniProtKB-UniRule"/>
</dbReference>
<protein>
    <recommendedName>
        <fullName evidence="10">C-X-C motif chemokine</fullName>
    </recommendedName>
</protein>
<dbReference type="OrthoDB" id="9948647at2759"/>
<keyword evidence="3 10" id="KW-0145">Chemotaxis</keyword>
<dbReference type="InterPro" id="IPR036048">
    <property type="entry name" value="Interleukin_8-like_sf"/>
</dbReference>
<comment type="similarity">
    <text evidence="2 10">Belongs to the intercrine alpha (chemokine CxC) family.</text>
</comment>
<dbReference type="GO" id="GO:0140374">
    <property type="term" value="P:antiviral innate immune response"/>
    <property type="evidence" value="ECO:0007669"/>
    <property type="project" value="Ensembl"/>
</dbReference>
<dbReference type="GO" id="GO:0007189">
    <property type="term" value="P:adenylate cyclase-activating G protein-coupled receptor signaling pathway"/>
    <property type="evidence" value="ECO:0007669"/>
    <property type="project" value="Ensembl"/>
</dbReference>
<dbReference type="GO" id="GO:0070098">
    <property type="term" value="P:chemokine-mediated signaling pathway"/>
    <property type="evidence" value="ECO:0007669"/>
    <property type="project" value="Ensembl"/>
</dbReference>
<dbReference type="InterPro" id="IPR001089">
    <property type="entry name" value="Chemokine_CXC"/>
</dbReference>
<sequence>MNQTAILFFCLICLTLSGIQGIPHSRTVRCNCISISKHVNPRLIETLEIIPASQSCSRVEIIATMKNNGEKRCLNLESKAIKNLLTAVSKLRSKRSL</sequence>
<keyword evidence="5 10" id="KW-0964">Secreted</keyword>
<dbReference type="Proteomes" id="UP000233020">
    <property type="component" value="Unplaced"/>
</dbReference>
<dbReference type="GO" id="GO:0010819">
    <property type="term" value="P:regulation of T cell chemotaxis"/>
    <property type="evidence" value="ECO:0007669"/>
    <property type="project" value="Ensembl"/>
</dbReference>
<dbReference type="PANTHER" id="PTHR12015:SF188">
    <property type="entry name" value="C-X-C MOTIF CHEMOKINE 10"/>
    <property type="match status" value="1"/>
</dbReference>
<evidence type="ECO:0000256" key="2">
    <source>
        <dbReference type="ARBA" id="ARBA00010665"/>
    </source>
</evidence>
<feature type="chain" id="PRO_5014209592" description="C-X-C motif chemokine" evidence="10">
    <location>
        <begin position="22"/>
        <end position="97"/>
    </location>
</feature>
<dbReference type="GO" id="GO:0097398">
    <property type="term" value="P:cellular response to interleukin-17"/>
    <property type="evidence" value="ECO:0007669"/>
    <property type="project" value="Ensembl"/>
</dbReference>
<feature type="signal peptide" evidence="10">
    <location>
        <begin position="1"/>
        <end position="21"/>
    </location>
</feature>
<dbReference type="GO" id="GO:0045662">
    <property type="term" value="P:negative regulation of myoblast differentiation"/>
    <property type="evidence" value="ECO:0007669"/>
    <property type="project" value="Ensembl"/>
</dbReference>
<organism evidence="12 13">
    <name type="scientific">Aotus nancymaae</name>
    <name type="common">Ma's night monkey</name>
    <dbReference type="NCBI Taxonomy" id="37293"/>
    <lineage>
        <taxon>Eukaryota</taxon>
        <taxon>Metazoa</taxon>
        <taxon>Chordata</taxon>
        <taxon>Craniata</taxon>
        <taxon>Vertebrata</taxon>
        <taxon>Euteleostomi</taxon>
        <taxon>Mammalia</taxon>
        <taxon>Eutheria</taxon>
        <taxon>Euarchontoglires</taxon>
        <taxon>Primates</taxon>
        <taxon>Haplorrhini</taxon>
        <taxon>Platyrrhini</taxon>
        <taxon>Aotidae</taxon>
        <taxon>Aotus</taxon>
    </lineage>
</organism>
<dbReference type="GO" id="GO:0042127">
    <property type="term" value="P:regulation of cell population proliferation"/>
    <property type="evidence" value="ECO:0007669"/>
    <property type="project" value="Ensembl"/>
</dbReference>
<dbReference type="SUPFAM" id="SSF54117">
    <property type="entry name" value="Interleukin 8-like chemokines"/>
    <property type="match status" value="1"/>
</dbReference>
<dbReference type="GO" id="GO:0098586">
    <property type="term" value="P:cellular response to virus"/>
    <property type="evidence" value="ECO:0007669"/>
    <property type="project" value="Ensembl"/>
</dbReference>
<dbReference type="GO" id="GO:0051281">
    <property type="term" value="P:positive regulation of release of sequestered calcium ion into cytosol"/>
    <property type="evidence" value="ECO:0007669"/>
    <property type="project" value="Ensembl"/>
</dbReference>
<dbReference type="GO" id="GO:0071222">
    <property type="term" value="P:cellular response to lipopolysaccharide"/>
    <property type="evidence" value="ECO:0007669"/>
    <property type="project" value="Ensembl"/>
</dbReference>
<accession>A0A2K5CJC0</accession>
<dbReference type="GeneTree" id="ENSGT00940000161759"/>
<dbReference type="GO" id="GO:1901509">
    <property type="term" value="P:regulation of endothelial tube morphogenesis"/>
    <property type="evidence" value="ECO:0007669"/>
    <property type="project" value="Ensembl"/>
</dbReference>
<dbReference type="GO" id="GO:0008009">
    <property type="term" value="F:chemokine activity"/>
    <property type="evidence" value="ECO:0007669"/>
    <property type="project" value="Ensembl"/>
</dbReference>
<dbReference type="STRING" id="37293.ENSANAP00000008808"/>
<dbReference type="GO" id="GO:0042118">
    <property type="term" value="P:endothelial cell activation"/>
    <property type="evidence" value="ECO:0007669"/>
    <property type="project" value="Ensembl"/>
</dbReference>
<dbReference type="CDD" id="cd00273">
    <property type="entry name" value="Chemokine_CXC"/>
    <property type="match status" value="1"/>
</dbReference>
<evidence type="ECO:0000256" key="6">
    <source>
        <dbReference type="ARBA" id="ARBA00022729"/>
    </source>
</evidence>
<proteinExistence type="inferred from homology"/>
<dbReference type="GO" id="GO:0009897">
    <property type="term" value="C:external side of plasma membrane"/>
    <property type="evidence" value="ECO:0007669"/>
    <property type="project" value="Ensembl"/>
</dbReference>
<name>A0A2K5CJC0_AOTNA</name>
<comment type="subcellular location">
    <subcellularLocation>
        <location evidence="1 10">Secreted</location>
    </subcellularLocation>
</comment>
<gene>
    <name evidence="12" type="primary">CXCL10</name>
</gene>
<evidence type="ECO:0000256" key="5">
    <source>
        <dbReference type="ARBA" id="ARBA00022525"/>
    </source>
</evidence>
<dbReference type="PROSITE" id="PS00471">
    <property type="entry name" value="SMALL_CYTOKINES_CXC"/>
    <property type="match status" value="1"/>
</dbReference>
<keyword evidence="13" id="KW-1185">Reference proteome</keyword>
<evidence type="ECO:0000259" key="11">
    <source>
        <dbReference type="SMART" id="SM00199"/>
    </source>
</evidence>
<keyword evidence="7" id="KW-0164">Citrullination</keyword>
<evidence type="ECO:0000256" key="7">
    <source>
        <dbReference type="ARBA" id="ARBA00022934"/>
    </source>
</evidence>
<evidence type="ECO:0000313" key="13">
    <source>
        <dbReference type="Proteomes" id="UP000233020"/>
    </source>
</evidence>
<dbReference type="GO" id="GO:0016525">
    <property type="term" value="P:negative regulation of angiogenesis"/>
    <property type="evidence" value="ECO:0007669"/>
    <property type="project" value="Ensembl"/>
</dbReference>
<evidence type="ECO:0000256" key="1">
    <source>
        <dbReference type="ARBA" id="ARBA00004613"/>
    </source>
</evidence>
<dbReference type="KEGG" id="anan:105713353"/>
<dbReference type="GO" id="GO:0008201">
    <property type="term" value="F:heparin binding"/>
    <property type="evidence" value="ECO:0007669"/>
    <property type="project" value="Ensembl"/>
</dbReference>
<evidence type="ECO:0000256" key="10">
    <source>
        <dbReference type="RuleBase" id="RU361149"/>
    </source>
</evidence>
<evidence type="ECO:0000256" key="3">
    <source>
        <dbReference type="ARBA" id="ARBA00022500"/>
    </source>
</evidence>
<dbReference type="OMA" id="RNIRCRC"/>
<dbReference type="Ensembl" id="ENSANAT00000026593.1">
    <property type="protein sequence ID" value="ENSANAP00000008808.1"/>
    <property type="gene ID" value="ENSANAG00000022424.1"/>
</dbReference>
<dbReference type="SMART" id="SM00199">
    <property type="entry name" value="SCY"/>
    <property type="match status" value="1"/>
</dbReference>
<dbReference type="InterPro" id="IPR001811">
    <property type="entry name" value="Chemokine_IL8-like_dom"/>
</dbReference>
<dbReference type="GO" id="GO:0090026">
    <property type="term" value="P:positive regulation of monocyte chemotaxis"/>
    <property type="evidence" value="ECO:0007669"/>
    <property type="project" value="Ensembl"/>
</dbReference>
<dbReference type="PRINTS" id="PR00437">
    <property type="entry name" value="SMALLCYTKCXC"/>
</dbReference>
<keyword evidence="8" id="KW-1015">Disulfide bond</keyword>
<dbReference type="GO" id="GO:2000406">
    <property type="term" value="P:positive regulation of T cell migration"/>
    <property type="evidence" value="ECO:0007669"/>
    <property type="project" value="Ensembl"/>
</dbReference>
<evidence type="ECO:0000256" key="9">
    <source>
        <dbReference type="ARBA" id="ARBA00023198"/>
    </source>
</evidence>
<dbReference type="PRINTS" id="PR00436">
    <property type="entry name" value="INTERLEUKIN8"/>
</dbReference>
<dbReference type="InterPro" id="IPR039809">
    <property type="entry name" value="Chemokine_b/g/d"/>
</dbReference>
<dbReference type="InterPro" id="IPR033899">
    <property type="entry name" value="CXC_Chemokine_domain"/>
</dbReference>
<keyword evidence="6 10" id="KW-0732">Signal</keyword>
<reference evidence="12" key="2">
    <citation type="submission" date="2025-09" db="UniProtKB">
        <authorList>
            <consortium name="Ensembl"/>
        </authorList>
    </citation>
    <scope>IDENTIFICATION</scope>
</reference>
<dbReference type="GO" id="GO:0006954">
    <property type="term" value="P:inflammatory response"/>
    <property type="evidence" value="ECO:0007669"/>
    <property type="project" value="UniProtKB-KW"/>
</dbReference>
<dbReference type="PANTHER" id="PTHR12015">
    <property type="entry name" value="SMALL INDUCIBLE CYTOKINE A"/>
    <property type="match status" value="1"/>
</dbReference>
<evidence type="ECO:0000256" key="4">
    <source>
        <dbReference type="ARBA" id="ARBA00022514"/>
    </source>
</evidence>
<dbReference type="Pfam" id="PF00048">
    <property type="entry name" value="IL8"/>
    <property type="match status" value="1"/>
</dbReference>
<reference evidence="12" key="1">
    <citation type="submission" date="2025-08" db="UniProtKB">
        <authorList>
            <consortium name="Ensembl"/>
        </authorList>
    </citation>
    <scope>IDENTIFICATION</scope>
</reference>
<feature type="domain" description="Chemokine interleukin-8-like" evidence="11">
    <location>
        <begin position="27"/>
        <end position="88"/>
    </location>
</feature>
<dbReference type="GO" id="GO:0010818">
    <property type="term" value="P:T cell chemotaxis"/>
    <property type="evidence" value="ECO:0007669"/>
    <property type="project" value="Ensembl"/>
</dbReference>